<dbReference type="Proteomes" id="UP000059574">
    <property type="component" value="Chromosome"/>
</dbReference>
<name>A0A0S2M294_9MICC</name>
<feature type="transmembrane region" description="Helical" evidence="9">
    <location>
        <begin position="31"/>
        <end position="58"/>
    </location>
</feature>
<accession>A0A0S2M294</accession>
<feature type="transmembrane region" description="Helical" evidence="9">
    <location>
        <begin position="78"/>
        <end position="96"/>
    </location>
</feature>
<evidence type="ECO:0000313" key="11">
    <source>
        <dbReference type="Proteomes" id="UP000059574"/>
    </source>
</evidence>
<dbReference type="CDD" id="cd03500">
    <property type="entry name" value="SQR_TypeA_SdhD_like"/>
    <property type="match status" value="1"/>
</dbReference>
<dbReference type="OrthoDB" id="67843at2"/>
<evidence type="ECO:0000256" key="3">
    <source>
        <dbReference type="ARBA" id="ARBA00022692"/>
    </source>
</evidence>
<evidence type="ECO:0000256" key="2">
    <source>
        <dbReference type="ARBA" id="ARBA00022617"/>
    </source>
</evidence>
<keyword evidence="3 9" id="KW-0812">Transmembrane</keyword>
<protein>
    <submittedName>
        <fullName evidence="10">Succinate dehydrogenase</fullName>
    </submittedName>
</protein>
<sequence length="155" mass="16988">MSTDSIAAPRSNSAQSPKYKRNKGSNSSFEMVAWLFMRLSGVILVVLIFGHLFVNLMVGDGIHAVDFGFVAGKWASPFWQVWDLAMLWLAILHGTNGVRTIINDYAERNGTRMTLKVVLYVASAVIIILGTLVIFTFDPCPPGAVIDLPSFCPVP</sequence>
<keyword evidence="4" id="KW-0479">Metal-binding</keyword>
<evidence type="ECO:0000256" key="9">
    <source>
        <dbReference type="SAM" id="Phobius"/>
    </source>
</evidence>
<keyword evidence="2" id="KW-0349">Heme</keyword>
<evidence type="ECO:0000256" key="7">
    <source>
        <dbReference type="ARBA" id="ARBA00023136"/>
    </source>
</evidence>
<gene>
    <name evidence="10" type="ORF">AS189_17055</name>
</gene>
<dbReference type="Gene3D" id="1.20.1300.10">
    <property type="entry name" value="Fumarate reductase/succinate dehydrogenase, transmembrane subunit"/>
    <property type="match status" value="1"/>
</dbReference>
<comment type="subcellular location">
    <subcellularLocation>
        <location evidence="1">Membrane</location>
    </subcellularLocation>
</comment>
<keyword evidence="6" id="KW-0408">Iron</keyword>
<evidence type="ECO:0000256" key="8">
    <source>
        <dbReference type="SAM" id="MobiDB-lite"/>
    </source>
</evidence>
<feature type="compositionally biased region" description="Polar residues" evidence="8">
    <location>
        <begin position="1"/>
        <end position="16"/>
    </location>
</feature>
<evidence type="ECO:0000256" key="4">
    <source>
        <dbReference type="ARBA" id="ARBA00022723"/>
    </source>
</evidence>
<keyword evidence="5 9" id="KW-1133">Transmembrane helix</keyword>
<dbReference type="EMBL" id="CP013200">
    <property type="protein sequence ID" value="ALO67875.1"/>
    <property type="molecule type" value="Genomic_DNA"/>
</dbReference>
<dbReference type="AlphaFoldDB" id="A0A0S2M294"/>
<evidence type="ECO:0000256" key="1">
    <source>
        <dbReference type="ARBA" id="ARBA00004370"/>
    </source>
</evidence>
<reference evidence="10 11" key="2">
    <citation type="journal article" date="2016" name="J. Biotechnol.">
        <title>Complete genome sequence of Arthrobacter alpinus ERGS4:06, a yellow pigmented bacterium tolerant to cold and radiations isolated from Sikkim Himalaya.</title>
        <authorList>
            <person name="Kumar R."/>
            <person name="Singh D."/>
            <person name="Swarnkar M.K."/>
            <person name="Singh A.K."/>
            <person name="Kumar S."/>
        </authorList>
    </citation>
    <scope>NUCLEOTIDE SEQUENCE [LARGE SCALE GENOMIC DNA]</scope>
    <source>
        <strain evidence="10 11">ERGS4:06</strain>
    </source>
</reference>
<feature type="transmembrane region" description="Helical" evidence="9">
    <location>
        <begin position="117"/>
        <end position="137"/>
    </location>
</feature>
<dbReference type="RefSeq" id="WP_062291584.1">
    <property type="nucleotide sequence ID" value="NZ_CP013200.1"/>
</dbReference>
<dbReference type="SUPFAM" id="SSF81343">
    <property type="entry name" value="Fumarate reductase respiratory complex transmembrane subunits"/>
    <property type="match status" value="1"/>
</dbReference>
<dbReference type="InterPro" id="IPR034804">
    <property type="entry name" value="SQR/QFR_C/D"/>
</dbReference>
<evidence type="ECO:0000256" key="6">
    <source>
        <dbReference type="ARBA" id="ARBA00023004"/>
    </source>
</evidence>
<feature type="region of interest" description="Disordered" evidence="8">
    <location>
        <begin position="1"/>
        <end position="24"/>
    </location>
</feature>
<keyword evidence="7 9" id="KW-0472">Membrane</keyword>
<dbReference type="GO" id="GO:0046872">
    <property type="term" value="F:metal ion binding"/>
    <property type="evidence" value="ECO:0007669"/>
    <property type="project" value="UniProtKB-KW"/>
</dbReference>
<evidence type="ECO:0000313" key="10">
    <source>
        <dbReference type="EMBL" id="ALO67875.1"/>
    </source>
</evidence>
<organism evidence="10 11">
    <name type="scientific">Arthrobacter alpinus</name>
    <dbReference type="NCBI Taxonomy" id="656366"/>
    <lineage>
        <taxon>Bacteria</taxon>
        <taxon>Bacillati</taxon>
        <taxon>Actinomycetota</taxon>
        <taxon>Actinomycetes</taxon>
        <taxon>Micrococcales</taxon>
        <taxon>Micrococcaceae</taxon>
        <taxon>Arthrobacter</taxon>
    </lineage>
</organism>
<evidence type="ECO:0000256" key="5">
    <source>
        <dbReference type="ARBA" id="ARBA00022989"/>
    </source>
</evidence>
<dbReference type="Pfam" id="PF01127">
    <property type="entry name" value="Sdh_cyt"/>
    <property type="match status" value="1"/>
</dbReference>
<reference evidence="11" key="1">
    <citation type="submission" date="2015-11" db="EMBL/GenBank/DDBJ databases">
        <authorList>
            <person name="Kumar R."/>
            <person name="Singh D."/>
            <person name="Swarnkar M.K."/>
            <person name="Singh A.K."/>
            <person name="Kumar S."/>
        </authorList>
    </citation>
    <scope>NUCLEOTIDE SEQUENCE [LARGE SCALE GENOMIC DNA]</scope>
    <source>
        <strain evidence="11">ERGS4:06</strain>
    </source>
</reference>
<proteinExistence type="predicted"/>
<dbReference type="InterPro" id="IPR000701">
    <property type="entry name" value="SuccDH_FuR_B_TM-su"/>
</dbReference>
<dbReference type="GO" id="GO:0016020">
    <property type="term" value="C:membrane"/>
    <property type="evidence" value="ECO:0007669"/>
    <property type="project" value="UniProtKB-SubCell"/>
</dbReference>